<feature type="transmembrane region" description="Helical" evidence="5">
    <location>
        <begin position="316"/>
        <end position="338"/>
    </location>
</feature>
<proteinExistence type="predicted"/>
<feature type="transmembrane region" description="Helical" evidence="5">
    <location>
        <begin position="100"/>
        <end position="119"/>
    </location>
</feature>
<accession>A0A3D8RHR6</accession>
<evidence type="ECO:0000256" key="4">
    <source>
        <dbReference type="ARBA" id="ARBA00023136"/>
    </source>
</evidence>
<evidence type="ECO:0000256" key="5">
    <source>
        <dbReference type="SAM" id="Phobius"/>
    </source>
</evidence>
<dbReference type="GO" id="GO:0005886">
    <property type="term" value="C:plasma membrane"/>
    <property type="evidence" value="ECO:0007669"/>
    <property type="project" value="TreeGrafter"/>
</dbReference>
<dbReference type="SUPFAM" id="SSF103473">
    <property type="entry name" value="MFS general substrate transporter"/>
    <property type="match status" value="1"/>
</dbReference>
<organism evidence="7 8">
    <name type="scientific">Coleophoma crateriformis</name>
    <dbReference type="NCBI Taxonomy" id="565419"/>
    <lineage>
        <taxon>Eukaryota</taxon>
        <taxon>Fungi</taxon>
        <taxon>Dikarya</taxon>
        <taxon>Ascomycota</taxon>
        <taxon>Pezizomycotina</taxon>
        <taxon>Leotiomycetes</taxon>
        <taxon>Helotiales</taxon>
        <taxon>Dermateaceae</taxon>
        <taxon>Coleophoma</taxon>
    </lineage>
</organism>
<dbReference type="GO" id="GO:0022857">
    <property type="term" value="F:transmembrane transporter activity"/>
    <property type="evidence" value="ECO:0007669"/>
    <property type="project" value="InterPro"/>
</dbReference>
<feature type="transmembrane region" description="Helical" evidence="5">
    <location>
        <begin position="402"/>
        <end position="421"/>
    </location>
</feature>
<keyword evidence="4 5" id="KW-0472">Membrane</keyword>
<dbReference type="PANTHER" id="PTHR23502">
    <property type="entry name" value="MAJOR FACILITATOR SUPERFAMILY"/>
    <property type="match status" value="1"/>
</dbReference>
<reference evidence="7 8" key="1">
    <citation type="journal article" date="2018" name="IMA Fungus">
        <title>IMA Genome-F 9: Draft genome sequence of Annulohypoxylon stygium, Aspergillus mulundensis, Berkeleyomyces basicola (syn. Thielaviopsis basicola), Ceratocystis smalleyi, two Cercospora beticola strains, Coleophoma cylindrospora, Fusarium fracticaudum, Phialophora cf. hyalina, and Morchella septimelata.</title>
        <authorList>
            <person name="Wingfield B.D."/>
            <person name="Bills G.F."/>
            <person name="Dong Y."/>
            <person name="Huang W."/>
            <person name="Nel W.J."/>
            <person name="Swalarsk-Parry B.S."/>
            <person name="Vaghefi N."/>
            <person name="Wilken P.M."/>
            <person name="An Z."/>
            <person name="de Beer Z.W."/>
            <person name="De Vos L."/>
            <person name="Chen L."/>
            <person name="Duong T.A."/>
            <person name="Gao Y."/>
            <person name="Hammerbacher A."/>
            <person name="Kikkert J.R."/>
            <person name="Li Y."/>
            <person name="Li H."/>
            <person name="Li K."/>
            <person name="Li Q."/>
            <person name="Liu X."/>
            <person name="Ma X."/>
            <person name="Naidoo K."/>
            <person name="Pethybridge S.J."/>
            <person name="Sun J."/>
            <person name="Steenkamp E.T."/>
            <person name="van der Nest M.A."/>
            <person name="van Wyk S."/>
            <person name="Wingfield M.J."/>
            <person name="Xiong C."/>
            <person name="Yue Q."/>
            <person name="Zhang X."/>
        </authorList>
    </citation>
    <scope>NUCLEOTIDE SEQUENCE [LARGE SCALE GENOMIC DNA]</scope>
    <source>
        <strain evidence="7 8">BP5796</strain>
    </source>
</reference>
<evidence type="ECO:0000259" key="6">
    <source>
        <dbReference type="PROSITE" id="PS50850"/>
    </source>
</evidence>
<evidence type="ECO:0000256" key="2">
    <source>
        <dbReference type="ARBA" id="ARBA00022692"/>
    </source>
</evidence>
<dbReference type="Gene3D" id="1.20.1250.20">
    <property type="entry name" value="MFS general substrate transporter like domains"/>
    <property type="match status" value="1"/>
</dbReference>
<dbReference type="InterPro" id="IPR020846">
    <property type="entry name" value="MFS_dom"/>
</dbReference>
<feature type="transmembrane region" description="Helical" evidence="5">
    <location>
        <begin position="131"/>
        <end position="148"/>
    </location>
</feature>
<dbReference type="InterPro" id="IPR036259">
    <property type="entry name" value="MFS_trans_sf"/>
</dbReference>
<sequence length="537" mass="59839">MSQAQDSIDSSTDEVVIPGTVVLVDAGHLLHKKHSKSNQDIVLVPTPSDDPDDPLNWTPRRKLMSMWCIGIYCFAIGIESSVVNSVLVPLSASTGLQVSQLINGNGYLFLTSGWGLLWWQPFALKFGKRPTYLISIFAAGAFILWSAYAKGDGQWIAKNLIGGFFGSVVEALPEISITDVYFAHERATYLSLVYALALFGGSSVGPIIAGFIDEYLGYQWVFIIPTIICGATFVFMFFFMEETNYHRIRVVPTQIEVAGEGMLEAIEEKKTEAEFSAPITQGKVAFQKKTYMQRMSLFTYNKHTTMWQIFTDQIRFFSWPVVVWTGWAYGLLLVWLVIVGTTSSSILSIAPYNFSASMVGLTNVAGLLGCIAGVFFGGQFNDWFTLRLTQRNNGIFEPELRLWLLCVGLFMIPGAIILWGVGAAHQIHWVGLMFANVFLSFGTTAAVPITLNYLVDSYRDLSGEAMTVVICIRNTMYFAMSFGISPWIAGMGLQNAYITAGFVSFITTATFFIMIKWGKTFRQRSAVQYWSLVDERN</sequence>
<feature type="transmembrane region" description="Helical" evidence="5">
    <location>
        <begin position="66"/>
        <end position="88"/>
    </location>
</feature>
<dbReference type="EMBL" id="PDLN01000010">
    <property type="protein sequence ID" value="RDW73592.1"/>
    <property type="molecule type" value="Genomic_DNA"/>
</dbReference>
<dbReference type="Pfam" id="PF07690">
    <property type="entry name" value="MFS_1"/>
    <property type="match status" value="1"/>
</dbReference>
<feature type="transmembrane region" description="Helical" evidence="5">
    <location>
        <begin position="358"/>
        <end position="381"/>
    </location>
</feature>
<feature type="transmembrane region" description="Helical" evidence="5">
    <location>
        <begin position="189"/>
        <end position="212"/>
    </location>
</feature>
<keyword evidence="8" id="KW-1185">Reference proteome</keyword>
<feature type="transmembrane region" description="Helical" evidence="5">
    <location>
        <begin position="467"/>
        <end position="489"/>
    </location>
</feature>
<dbReference type="PROSITE" id="PS50850">
    <property type="entry name" value="MFS"/>
    <property type="match status" value="1"/>
</dbReference>
<dbReference type="InterPro" id="IPR011701">
    <property type="entry name" value="MFS"/>
</dbReference>
<feature type="transmembrane region" description="Helical" evidence="5">
    <location>
        <begin position="427"/>
        <end position="455"/>
    </location>
</feature>
<dbReference type="OrthoDB" id="5215911at2759"/>
<keyword evidence="3 5" id="KW-1133">Transmembrane helix</keyword>
<protein>
    <recommendedName>
        <fullName evidence="6">Major facilitator superfamily (MFS) profile domain-containing protein</fullName>
    </recommendedName>
</protein>
<evidence type="ECO:0000313" key="7">
    <source>
        <dbReference type="EMBL" id="RDW73592.1"/>
    </source>
</evidence>
<dbReference type="AlphaFoldDB" id="A0A3D8RHR6"/>
<name>A0A3D8RHR6_9HELO</name>
<comment type="subcellular location">
    <subcellularLocation>
        <location evidence="1">Membrane</location>
        <topology evidence="1">Multi-pass membrane protein</topology>
    </subcellularLocation>
</comment>
<feature type="transmembrane region" description="Helical" evidence="5">
    <location>
        <begin position="495"/>
        <end position="515"/>
    </location>
</feature>
<evidence type="ECO:0000256" key="3">
    <source>
        <dbReference type="ARBA" id="ARBA00022989"/>
    </source>
</evidence>
<feature type="transmembrane region" description="Helical" evidence="5">
    <location>
        <begin position="218"/>
        <end position="239"/>
    </location>
</feature>
<feature type="domain" description="Major facilitator superfamily (MFS) profile" evidence="6">
    <location>
        <begin position="65"/>
        <end position="519"/>
    </location>
</feature>
<evidence type="ECO:0000256" key="1">
    <source>
        <dbReference type="ARBA" id="ARBA00004141"/>
    </source>
</evidence>
<dbReference type="PANTHER" id="PTHR23502:SF30">
    <property type="entry name" value="TRANSPORTER, PUTATIVE (AFU_ORTHOLOGUE AFUA_8G04702)-RELATED"/>
    <property type="match status" value="1"/>
</dbReference>
<dbReference type="Proteomes" id="UP000256328">
    <property type="component" value="Unassembled WGS sequence"/>
</dbReference>
<evidence type="ECO:0000313" key="8">
    <source>
        <dbReference type="Proteomes" id="UP000256328"/>
    </source>
</evidence>
<keyword evidence="2 5" id="KW-0812">Transmembrane</keyword>
<comment type="caution">
    <text evidence="7">The sequence shown here is derived from an EMBL/GenBank/DDBJ whole genome shotgun (WGS) entry which is preliminary data.</text>
</comment>
<gene>
    <name evidence="7" type="ORF">BP5796_07034</name>
</gene>